<feature type="domain" description="Agenet" evidence="5">
    <location>
        <begin position="113"/>
        <end position="171"/>
    </location>
</feature>
<feature type="compositionally biased region" description="Polar residues" evidence="4">
    <location>
        <begin position="480"/>
        <end position="497"/>
    </location>
</feature>
<dbReference type="Pfam" id="PF05266">
    <property type="entry name" value="DUF724"/>
    <property type="match status" value="1"/>
</dbReference>
<dbReference type="Proteomes" id="UP000623129">
    <property type="component" value="Unassembled WGS sequence"/>
</dbReference>
<dbReference type="CDD" id="cd20405">
    <property type="entry name" value="Tudor_Agenet_AtDUF_rpt1_3"/>
    <property type="match status" value="1"/>
</dbReference>
<feature type="compositionally biased region" description="Polar residues" evidence="4">
    <location>
        <begin position="371"/>
        <end position="384"/>
    </location>
</feature>
<feature type="region of interest" description="Disordered" evidence="4">
    <location>
        <begin position="551"/>
        <end position="591"/>
    </location>
</feature>
<evidence type="ECO:0000313" key="7">
    <source>
        <dbReference type="Proteomes" id="UP000623129"/>
    </source>
</evidence>
<dbReference type="AlphaFoldDB" id="A0A833VFE9"/>
<feature type="domain" description="Agenet" evidence="5">
    <location>
        <begin position="185"/>
        <end position="252"/>
    </location>
</feature>
<evidence type="ECO:0000256" key="1">
    <source>
        <dbReference type="ARBA" id="ARBA00022448"/>
    </source>
</evidence>
<dbReference type="OrthoDB" id="938602at2759"/>
<feature type="compositionally biased region" description="Polar residues" evidence="4">
    <location>
        <begin position="640"/>
        <end position="662"/>
    </location>
</feature>
<feature type="region of interest" description="Disordered" evidence="4">
    <location>
        <begin position="1"/>
        <end position="35"/>
    </location>
</feature>
<dbReference type="InterPro" id="IPR007930">
    <property type="entry name" value="DUF724"/>
</dbReference>
<evidence type="ECO:0000256" key="2">
    <source>
        <dbReference type="ARBA" id="ARBA00022604"/>
    </source>
</evidence>
<feature type="domain" description="Agenet" evidence="5">
    <location>
        <begin position="255"/>
        <end position="313"/>
    </location>
</feature>
<feature type="compositionally biased region" description="Polar residues" evidence="4">
    <location>
        <begin position="571"/>
        <end position="591"/>
    </location>
</feature>
<protein>
    <recommendedName>
        <fullName evidence="5">Agenet domain-containing protein</fullName>
    </recommendedName>
</protein>
<dbReference type="SMART" id="SM00743">
    <property type="entry name" value="Agenet"/>
    <property type="match status" value="4"/>
</dbReference>
<proteinExistence type="predicted"/>
<keyword evidence="3" id="KW-0175">Coiled coil</keyword>
<dbReference type="Pfam" id="PF05641">
    <property type="entry name" value="Agenet"/>
    <property type="match status" value="2"/>
</dbReference>
<feature type="coiled-coil region" evidence="3">
    <location>
        <begin position="844"/>
        <end position="899"/>
    </location>
</feature>
<evidence type="ECO:0000256" key="3">
    <source>
        <dbReference type="SAM" id="Coils"/>
    </source>
</evidence>
<gene>
    <name evidence="6" type="ORF">FCM35_KLT13655</name>
</gene>
<sequence length="964" mass="107829">MMKPDPMTKAPSKDTTEVQGSASVSRSTGDAFPAGAEVEVKISSEGFYDSRYEAKVLSRYSTTRSVKYKVEYLNLLDDGSQQPLVEDVFAKNVRPRAPRRLSTHDAGNEDEDPNFKMHDLVEEYHNDGWWHGVVSGLRNPVTGLYTVSFPNSREVFQCKPAEIRPHLDYVNGKWVPVLGQAQKRKTFKKGDKVEVYGLGDNYALSYFPAQVEKVIHNSFYLVKYASVSALPNGDETEILDPQFLRPAQDTMPGTNPFAVDSHVEVFHEGCWSHGVVLSGPNGSNYAVTLESKGEPMTMHFDVSNMRLWLDWDGRRWSNWGSPSKVKKRKSVNISKSFTSDITLTEESETTPRSVTSTGKKLKKGRQKEVQELQSPSGNVFTPSCSRKDLESDNEIFISELFGESKSSKNTSSSSPRIRHAVRKISKSHKLLTELKDCQSKISTGRRSSPCKRNLKSWVTYKKKDKVNYNRQTTSEKQKDVNLSNKNSSDVPQPNTNGEKAAAHVHTTSCQQQLSNTNYTADRAGENAIGVSSYDRAVSQIVGSESQCLLNTQEDEVNHNRRTTSEKEKDVNLSNESSSDVPHPNTKASNTNYTANLAGENAIGVSSHDRAVSHIVGSESQCLLNTRDSFTDGVAKISKGQLVNSQPLNSSATMEHPTGSQDESSNPSLSRPVSSGNQAAPLSLLENSVSTETNHNSKFKKHTPVESITYDILLPFEKTSPLWKTLETTLKAFSRIPQMPHFMKLESECKDIREGLAIGMMVTYDTLSESIQRLSIHTEATVFEEKISCLESLEENGFIVDPIRSRLQRLLEIKKKYTESAVKRVELENTLVKKEMENMSSHATADAYEAQLEYIRKSIAELKEKEKALMAEKAGVLDSTVELERDISSLREEISSINRSNELAPEEFESPYLGPLSCCGFLDELMNHHLGWVCMVRSNMMYVLRYRGAAYRVWMDLSGPLCVLD</sequence>
<keyword evidence="7" id="KW-1185">Reference proteome</keyword>
<dbReference type="EMBL" id="SWLB01000025">
    <property type="protein sequence ID" value="KAF3322514.1"/>
    <property type="molecule type" value="Genomic_DNA"/>
</dbReference>
<dbReference type="Gene3D" id="2.30.30.140">
    <property type="match status" value="1"/>
</dbReference>
<keyword evidence="2" id="KW-0341">Growth regulation</keyword>
<feature type="region of interest" description="Disordered" evidence="4">
    <location>
        <begin position="342"/>
        <end position="386"/>
    </location>
</feature>
<feature type="compositionally biased region" description="Basic and acidic residues" evidence="4">
    <location>
        <begin position="555"/>
        <end position="570"/>
    </location>
</feature>
<comment type="caution">
    <text evidence="6">The sequence shown here is derived from an EMBL/GenBank/DDBJ whole genome shotgun (WGS) entry which is preliminary data.</text>
</comment>
<evidence type="ECO:0000259" key="5">
    <source>
        <dbReference type="SMART" id="SM00743"/>
    </source>
</evidence>
<dbReference type="PANTHER" id="PTHR31917:SF147">
    <property type="entry name" value="AGENET DOMAIN-CONTAINING PROTEIN"/>
    <property type="match status" value="1"/>
</dbReference>
<name>A0A833VFE9_9POAL</name>
<feature type="compositionally biased region" description="Polar residues" evidence="4">
    <location>
        <begin position="349"/>
        <end position="358"/>
    </location>
</feature>
<feature type="region of interest" description="Disordered" evidence="4">
    <location>
        <begin position="640"/>
        <end position="677"/>
    </location>
</feature>
<feature type="domain" description="Agenet" evidence="5">
    <location>
        <begin position="30"/>
        <end position="101"/>
    </location>
</feature>
<accession>A0A833VFE9</accession>
<dbReference type="PANTHER" id="PTHR31917">
    <property type="entry name" value="AGENET DOMAIN-CONTAINING PROTEIN-RELATED"/>
    <property type="match status" value="1"/>
</dbReference>
<dbReference type="InterPro" id="IPR008395">
    <property type="entry name" value="Agenet-like_dom"/>
</dbReference>
<dbReference type="InterPro" id="IPR014002">
    <property type="entry name" value="Agenet_dom_plant"/>
</dbReference>
<keyword evidence="1" id="KW-0813">Transport</keyword>
<evidence type="ECO:0000313" key="6">
    <source>
        <dbReference type="EMBL" id="KAF3322514.1"/>
    </source>
</evidence>
<organism evidence="6 7">
    <name type="scientific">Carex littledalei</name>
    <dbReference type="NCBI Taxonomy" id="544730"/>
    <lineage>
        <taxon>Eukaryota</taxon>
        <taxon>Viridiplantae</taxon>
        <taxon>Streptophyta</taxon>
        <taxon>Embryophyta</taxon>
        <taxon>Tracheophyta</taxon>
        <taxon>Spermatophyta</taxon>
        <taxon>Magnoliopsida</taxon>
        <taxon>Liliopsida</taxon>
        <taxon>Poales</taxon>
        <taxon>Cyperaceae</taxon>
        <taxon>Cyperoideae</taxon>
        <taxon>Cariceae</taxon>
        <taxon>Carex</taxon>
        <taxon>Carex subgen. Euthyceras</taxon>
    </lineage>
</organism>
<feature type="compositionally biased region" description="Low complexity" evidence="4">
    <location>
        <begin position="663"/>
        <end position="674"/>
    </location>
</feature>
<evidence type="ECO:0000256" key="4">
    <source>
        <dbReference type="SAM" id="MobiDB-lite"/>
    </source>
</evidence>
<feature type="region of interest" description="Disordered" evidence="4">
    <location>
        <begin position="468"/>
        <end position="503"/>
    </location>
</feature>
<reference evidence="6" key="1">
    <citation type="submission" date="2020-01" db="EMBL/GenBank/DDBJ databases">
        <title>Genome sequence of Kobresia littledalei, the first chromosome-level genome in the family Cyperaceae.</title>
        <authorList>
            <person name="Qu G."/>
        </authorList>
    </citation>
    <scope>NUCLEOTIDE SEQUENCE</scope>
    <source>
        <strain evidence="6">C.B.Clarke</strain>
        <tissue evidence="6">Leaf</tissue>
    </source>
</reference>
<feature type="compositionally biased region" description="Polar residues" evidence="4">
    <location>
        <begin position="17"/>
        <end position="28"/>
    </location>
</feature>